<evidence type="ECO:0008006" key="5">
    <source>
        <dbReference type="Google" id="ProtNLM"/>
    </source>
</evidence>
<feature type="region of interest" description="Disordered" evidence="1">
    <location>
        <begin position="1"/>
        <end position="24"/>
    </location>
</feature>
<feature type="compositionally biased region" description="Low complexity" evidence="1">
    <location>
        <begin position="61"/>
        <end position="72"/>
    </location>
</feature>
<accession>A0ABP9MFV7</accession>
<comment type="caution">
    <text evidence="3">The sequence shown here is derived from an EMBL/GenBank/DDBJ whole genome shotgun (WGS) entry which is preliminary data.</text>
</comment>
<evidence type="ECO:0000313" key="4">
    <source>
        <dbReference type="Proteomes" id="UP001501407"/>
    </source>
</evidence>
<keyword evidence="2" id="KW-0472">Membrane</keyword>
<dbReference type="Proteomes" id="UP001501407">
    <property type="component" value="Unassembled WGS sequence"/>
</dbReference>
<keyword evidence="4" id="KW-1185">Reference proteome</keyword>
<evidence type="ECO:0000256" key="1">
    <source>
        <dbReference type="SAM" id="MobiDB-lite"/>
    </source>
</evidence>
<keyword evidence="2" id="KW-1133">Transmembrane helix</keyword>
<feature type="compositionally biased region" description="Low complexity" evidence="1">
    <location>
        <begin position="7"/>
        <end position="24"/>
    </location>
</feature>
<evidence type="ECO:0000313" key="3">
    <source>
        <dbReference type="EMBL" id="GAA5094521.1"/>
    </source>
</evidence>
<sequence length="166" mass="16906">MSTSEIPDAAPSADTSAAAPSTPVDLAPPVPAVAVDAPVSDAVTAVVPPPFTDTRPPAWEPPTATAPALPEPAASVDLTGPRVRWAGIVWGLVLATIAAVALWILLDPARQLALTSWLVDLSPATAVAIAVLLLGLFALIAGIVGIARRAQRGLERRRAASVPGRI</sequence>
<gene>
    <name evidence="3" type="ORF">GCM10025760_25810</name>
</gene>
<dbReference type="EMBL" id="BAABKZ010000002">
    <property type="protein sequence ID" value="GAA5094521.1"/>
    <property type="molecule type" value="Genomic_DNA"/>
</dbReference>
<evidence type="ECO:0000256" key="2">
    <source>
        <dbReference type="SAM" id="Phobius"/>
    </source>
</evidence>
<keyword evidence="2" id="KW-0812">Transmembrane</keyword>
<feature type="transmembrane region" description="Helical" evidence="2">
    <location>
        <begin position="126"/>
        <end position="147"/>
    </location>
</feature>
<reference evidence="4" key="1">
    <citation type="journal article" date="2019" name="Int. J. Syst. Evol. Microbiol.">
        <title>The Global Catalogue of Microorganisms (GCM) 10K type strain sequencing project: providing services to taxonomists for standard genome sequencing and annotation.</title>
        <authorList>
            <consortium name="The Broad Institute Genomics Platform"/>
            <consortium name="The Broad Institute Genome Sequencing Center for Infectious Disease"/>
            <person name="Wu L."/>
            <person name="Ma J."/>
        </authorList>
    </citation>
    <scope>NUCLEOTIDE SEQUENCE [LARGE SCALE GENOMIC DNA]</scope>
    <source>
        <strain evidence="4">JCM 18959</strain>
    </source>
</reference>
<protein>
    <recommendedName>
        <fullName evidence="5">DUF1049 domain-containing protein</fullName>
    </recommendedName>
</protein>
<dbReference type="RefSeq" id="WP_241741864.1">
    <property type="nucleotide sequence ID" value="NZ_BAABKZ010000002.1"/>
</dbReference>
<proteinExistence type="predicted"/>
<organism evidence="3 4">
    <name type="scientific">Microbacterium yannicii</name>
    <dbReference type="NCBI Taxonomy" id="671622"/>
    <lineage>
        <taxon>Bacteria</taxon>
        <taxon>Bacillati</taxon>
        <taxon>Actinomycetota</taxon>
        <taxon>Actinomycetes</taxon>
        <taxon>Micrococcales</taxon>
        <taxon>Microbacteriaceae</taxon>
        <taxon>Microbacterium</taxon>
    </lineage>
</organism>
<name>A0ABP9MFV7_9MICO</name>
<feature type="region of interest" description="Disordered" evidence="1">
    <location>
        <begin position="51"/>
        <end position="72"/>
    </location>
</feature>
<feature type="transmembrane region" description="Helical" evidence="2">
    <location>
        <begin position="85"/>
        <end position="106"/>
    </location>
</feature>